<evidence type="ECO:0000313" key="2">
    <source>
        <dbReference type="Proteomes" id="UP000003781"/>
    </source>
</evidence>
<comment type="caution">
    <text evidence="1">The sequence shown here is derived from an EMBL/GenBank/DDBJ whole genome shotgun (WGS) entry which is preliminary data.</text>
</comment>
<dbReference type="AlphaFoldDB" id="A3IIP3"/>
<name>A3IIP3_9CHRO</name>
<evidence type="ECO:0000313" key="1">
    <source>
        <dbReference type="EMBL" id="EAZ93675.1"/>
    </source>
</evidence>
<organism evidence="1 2">
    <name type="scientific">Crocosphaera chwakensis CCY0110</name>
    <dbReference type="NCBI Taxonomy" id="391612"/>
    <lineage>
        <taxon>Bacteria</taxon>
        <taxon>Bacillati</taxon>
        <taxon>Cyanobacteriota</taxon>
        <taxon>Cyanophyceae</taxon>
        <taxon>Oscillatoriophycideae</taxon>
        <taxon>Chroococcales</taxon>
        <taxon>Aphanothecaceae</taxon>
        <taxon>Crocosphaera</taxon>
        <taxon>Crocosphaera chwakensis</taxon>
    </lineage>
</organism>
<dbReference type="Proteomes" id="UP000003781">
    <property type="component" value="Unassembled WGS sequence"/>
</dbReference>
<reference evidence="1 2" key="1">
    <citation type="submission" date="2007-03" db="EMBL/GenBank/DDBJ databases">
        <authorList>
            <person name="Stal L."/>
            <person name="Ferriera S."/>
            <person name="Johnson J."/>
            <person name="Kravitz S."/>
            <person name="Beeson K."/>
            <person name="Sutton G."/>
            <person name="Rogers Y.-H."/>
            <person name="Friedman R."/>
            <person name="Frazier M."/>
            <person name="Venter J.C."/>
        </authorList>
    </citation>
    <scope>NUCLEOTIDE SEQUENCE [LARGE SCALE GENOMIC DNA]</scope>
    <source>
        <strain evidence="1 2">CCY0110</strain>
    </source>
</reference>
<sequence length="27" mass="3226">MRRQDEHEAVKLPSRNLDNLGISVRKY</sequence>
<proteinExistence type="predicted"/>
<gene>
    <name evidence="1" type="ORF">CY0110_17807</name>
</gene>
<accession>A3IIP3</accession>
<dbReference type="EMBL" id="AAXW01000002">
    <property type="protein sequence ID" value="EAZ93675.1"/>
    <property type="molecule type" value="Genomic_DNA"/>
</dbReference>
<protein>
    <submittedName>
        <fullName evidence="1">Uncharacterized protein</fullName>
    </submittedName>
</protein>
<keyword evidence="2" id="KW-1185">Reference proteome</keyword>